<feature type="domain" description="ABC transmembrane type-1" evidence="8">
    <location>
        <begin position="82"/>
        <end position="285"/>
    </location>
</feature>
<dbReference type="SUPFAM" id="SSF161098">
    <property type="entry name" value="MetI-like"/>
    <property type="match status" value="1"/>
</dbReference>
<evidence type="ECO:0000256" key="1">
    <source>
        <dbReference type="ARBA" id="ARBA00004651"/>
    </source>
</evidence>
<keyword evidence="2 7" id="KW-0813">Transport</keyword>
<dbReference type="InterPro" id="IPR000515">
    <property type="entry name" value="MetI-like"/>
</dbReference>
<keyword evidence="6 7" id="KW-0472">Membrane</keyword>
<dbReference type="CDD" id="cd06261">
    <property type="entry name" value="TM_PBP2"/>
    <property type="match status" value="1"/>
</dbReference>
<evidence type="ECO:0000313" key="10">
    <source>
        <dbReference type="Proteomes" id="UP000504882"/>
    </source>
</evidence>
<evidence type="ECO:0000256" key="2">
    <source>
        <dbReference type="ARBA" id="ARBA00022448"/>
    </source>
</evidence>
<evidence type="ECO:0000259" key="8">
    <source>
        <dbReference type="PROSITE" id="PS50928"/>
    </source>
</evidence>
<feature type="transmembrane region" description="Helical" evidence="7">
    <location>
        <begin position="210"/>
        <end position="231"/>
    </location>
</feature>
<keyword evidence="10" id="KW-1185">Reference proteome</keyword>
<evidence type="ECO:0000256" key="7">
    <source>
        <dbReference type="RuleBase" id="RU363032"/>
    </source>
</evidence>
<feature type="transmembrane region" description="Helical" evidence="7">
    <location>
        <begin position="87"/>
        <end position="108"/>
    </location>
</feature>
<keyword evidence="3" id="KW-1003">Cell membrane</keyword>
<feature type="transmembrane region" description="Helical" evidence="7">
    <location>
        <begin position="28"/>
        <end position="46"/>
    </location>
</feature>
<comment type="subcellular location">
    <subcellularLocation>
        <location evidence="1 7">Cell membrane</location>
        <topology evidence="1 7">Multi-pass membrane protein</topology>
    </subcellularLocation>
</comment>
<dbReference type="PANTHER" id="PTHR43744">
    <property type="entry name" value="ABC TRANSPORTER PERMEASE PROTEIN MG189-RELATED-RELATED"/>
    <property type="match status" value="1"/>
</dbReference>
<dbReference type="Pfam" id="PF00528">
    <property type="entry name" value="BPD_transp_1"/>
    <property type="match status" value="1"/>
</dbReference>
<feature type="transmembrane region" description="Helical" evidence="7">
    <location>
        <begin position="117"/>
        <end position="139"/>
    </location>
</feature>
<dbReference type="Proteomes" id="UP000504882">
    <property type="component" value="Unassembled WGS sequence"/>
</dbReference>
<dbReference type="Gene3D" id="1.10.3720.10">
    <property type="entry name" value="MetI-like"/>
    <property type="match status" value="1"/>
</dbReference>
<dbReference type="EMBL" id="SMNA01000005">
    <property type="protein sequence ID" value="TDE94159.1"/>
    <property type="molecule type" value="Genomic_DNA"/>
</dbReference>
<dbReference type="RefSeq" id="WP_133107885.1">
    <property type="nucleotide sequence ID" value="NZ_SMNA01000005.1"/>
</dbReference>
<accession>A0ABY2E4W1</accession>
<sequence>MALRSAVPAASLDAPVRRRPRDPVWPRALTLALVTLAVLFPFWWMISLAFTPEGQSVSLIPAEPTVENFRIAVQAANLDTAFANSTLVTVVAVLTNCIVPVIAGYAFAHLPFRGSSIVFYGLLSTVAIPGSVTLIPLFLMAKNFPLAGGNDIFGSGGSGLLDSVGGLMLPYLVGTMNIFLSRQYFASMDRGFAEAARIDGAGELRIFAQIYLPMAKPLLALVAVFSFTGVWDDFLWPLVVSTSERSTTVQLAITTFASSGDVKYGALMAATILVTIPVLVVFLVNQRGFISGLAEGGIKG</sequence>
<evidence type="ECO:0000256" key="3">
    <source>
        <dbReference type="ARBA" id="ARBA00022475"/>
    </source>
</evidence>
<name>A0ABY2E4W1_9MICO</name>
<comment type="caution">
    <text evidence="9">The sequence shown here is derived from an EMBL/GenBank/DDBJ whole genome shotgun (WGS) entry which is preliminary data.</text>
</comment>
<dbReference type="PROSITE" id="PS50928">
    <property type="entry name" value="ABC_TM1"/>
    <property type="match status" value="1"/>
</dbReference>
<evidence type="ECO:0000256" key="4">
    <source>
        <dbReference type="ARBA" id="ARBA00022692"/>
    </source>
</evidence>
<feature type="transmembrane region" description="Helical" evidence="7">
    <location>
        <begin position="159"/>
        <end position="180"/>
    </location>
</feature>
<keyword evidence="4 7" id="KW-0812">Transmembrane</keyword>
<keyword evidence="5 7" id="KW-1133">Transmembrane helix</keyword>
<dbReference type="InterPro" id="IPR035906">
    <property type="entry name" value="MetI-like_sf"/>
</dbReference>
<reference evidence="9 10" key="1">
    <citation type="submission" date="2019-03" db="EMBL/GenBank/DDBJ databases">
        <title>Genomic features of bacteria from cold environments.</title>
        <authorList>
            <person name="Shen L."/>
        </authorList>
    </citation>
    <scope>NUCLEOTIDE SEQUENCE [LARGE SCALE GENOMIC DNA]</scope>
    <source>
        <strain evidence="10">T3246-1</strain>
    </source>
</reference>
<proteinExistence type="inferred from homology"/>
<comment type="similarity">
    <text evidence="7">Belongs to the binding-protein-dependent transport system permease family.</text>
</comment>
<evidence type="ECO:0000313" key="9">
    <source>
        <dbReference type="EMBL" id="TDE94159.1"/>
    </source>
</evidence>
<evidence type="ECO:0000256" key="6">
    <source>
        <dbReference type="ARBA" id="ARBA00023136"/>
    </source>
</evidence>
<dbReference type="PANTHER" id="PTHR43744:SF12">
    <property type="entry name" value="ABC TRANSPORTER PERMEASE PROTEIN MG189-RELATED"/>
    <property type="match status" value="1"/>
</dbReference>
<evidence type="ECO:0000256" key="5">
    <source>
        <dbReference type="ARBA" id="ARBA00022989"/>
    </source>
</evidence>
<protein>
    <submittedName>
        <fullName evidence="9">Carbohydrate ABC transporter permease</fullName>
    </submittedName>
</protein>
<gene>
    <name evidence="9" type="ORF">EXU48_12010</name>
</gene>
<organism evidence="9 10">
    <name type="scientific">Occultella glacieicola</name>
    <dbReference type="NCBI Taxonomy" id="2518684"/>
    <lineage>
        <taxon>Bacteria</taxon>
        <taxon>Bacillati</taxon>
        <taxon>Actinomycetota</taxon>
        <taxon>Actinomycetes</taxon>
        <taxon>Micrococcales</taxon>
        <taxon>Ruaniaceae</taxon>
        <taxon>Occultella</taxon>
    </lineage>
</organism>
<feature type="transmembrane region" description="Helical" evidence="7">
    <location>
        <begin position="264"/>
        <end position="284"/>
    </location>
</feature>